<dbReference type="PROSITE" id="PS51061">
    <property type="entry name" value="R3H"/>
    <property type="match status" value="1"/>
</dbReference>
<dbReference type="InterPro" id="IPR024771">
    <property type="entry name" value="SUZ"/>
</dbReference>
<feature type="domain" description="R3H" evidence="3">
    <location>
        <begin position="86"/>
        <end position="155"/>
    </location>
</feature>
<dbReference type="Proteomes" id="UP000188354">
    <property type="component" value="Chromosome LG04"/>
</dbReference>
<dbReference type="InterPro" id="IPR001374">
    <property type="entry name" value="R3H_dom"/>
</dbReference>
<evidence type="ECO:0008006" key="7">
    <source>
        <dbReference type="Google" id="ProtNLM"/>
    </source>
</evidence>
<sequence>MEGSAEDLGAPESWEVADLDQSMKRLNLMLSTSNNDSKLSHDSTPASSSYSAPTISASSTGDKLSDDVINQVDQFLLEAIQNPRERLSVLRIEQEVEKFIRDPNQQQLEFEQLPTSYLRLAAHRVAQHYSLQSTVLLDNSLPDGSGSRIIVRRSSECKLPVIRLADIPVKLSSESNAVIKVAIKQRPQKQTHVPSNANSNSGKNSNSKSVEERKEEYSRARARIFSLSSSGGTVGGKPESESRQQDNSLRGSLGVPRVQDKPVSVSDASSSRGLVESSINTSRARSRTEKEPISSRYRQSNRVAIFRDREVERKDPDYDRNYESVVKVAKVAALVSGGGGGGNQLQCIRLPEQGRYMQRFDPGFGFNGGSYTMQPMYTAVVNYNTEFPQLGSTHGPQISSEHQPRPLPQNIPRTWVPQPIPSGYGHPDTMMPPFNPSQVGTHSSSAMYLHSPQYPCQRPGMPFLHHEHVHQPFAQSTYADAADRDEV</sequence>
<feature type="compositionally biased region" description="Polar residues" evidence="2">
    <location>
        <begin position="266"/>
        <end position="283"/>
    </location>
</feature>
<dbReference type="InterPro" id="IPR036867">
    <property type="entry name" value="R3H_dom_sf"/>
</dbReference>
<dbReference type="InterPro" id="IPR051937">
    <property type="entry name" value="R3H_domain_containing"/>
</dbReference>
<feature type="compositionally biased region" description="Basic and acidic residues" evidence="2">
    <location>
        <begin position="209"/>
        <end position="219"/>
    </location>
</feature>
<gene>
    <name evidence="5" type="ORF">TanjilG_17638</name>
</gene>
<dbReference type="GO" id="GO:0003676">
    <property type="term" value="F:nucleic acid binding"/>
    <property type="evidence" value="ECO:0007669"/>
    <property type="project" value="UniProtKB-UniRule"/>
</dbReference>
<accession>A0A1J7IK96</accession>
<evidence type="ECO:0000256" key="2">
    <source>
        <dbReference type="SAM" id="MobiDB-lite"/>
    </source>
</evidence>
<evidence type="ECO:0000313" key="6">
    <source>
        <dbReference type="Proteomes" id="UP000188354"/>
    </source>
</evidence>
<feature type="compositionally biased region" description="Low complexity" evidence="2">
    <location>
        <begin position="43"/>
        <end position="60"/>
    </location>
</feature>
<dbReference type="SUPFAM" id="SSF82708">
    <property type="entry name" value="R3H domain"/>
    <property type="match status" value="1"/>
</dbReference>
<organism evidence="5 6">
    <name type="scientific">Lupinus angustifolius</name>
    <name type="common">Narrow-leaved blue lupine</name>
    <dbReference type="NCBI Taxonomy" id="3871"/>
    <lineage>
        <taxon>Eukaryota</taxon>
        <taxon>Viridiplantae</taxon>
        <taxon>Streptophyta</taxon>
        <taxon>Embryophyta</taxon>
        <taxon>Tracheophyta</taxon>
        <taxon>Spermatophyta</taxon>
        <taxon>Magnoliopsida</taxon>
        <taxon>eudicotyledons</taxon>
        <taxon>Gunneridae</taxon>
        <taxon>Pentapetalae</taxon>
        <taxon>rosids</taxon>
        <taxon>fabids</taxon>
        <taxon>Fabales</taxon>
        <taxon>Fabaceae</taxon>
        <taxon>Papilionoideae</taxon>
        <taxon>50 kb inversion clade</taxon>
        <taxon>genistoids sensu lato</taxon>
        <taxon>core genistoids</taxon>
        <taxon>Genisteae</taxon>
        <taxon>Lupinus</taxon>
    </lineage>
</organism>
<reference evidence="5 6" key="1">
    <citation type="journal article" date="2017" name="Plant Biotechnol. J.">
        <title>A comprehensive draft genome sequence for lupin (Lupinus angustifolius), an emerging health food: insights into plant-microbe interactions and legume evolution.</title>
        <authorList>
            <person name="Hane J.K."/>
            <person name="Ming Y."/>
            <person name="Kamphuis L.G."/>
            <person name="Nelson M.N."/>
            <person name="Garg G."/>
            <person name="Atkins C.A."/>
            <person name="Bayer P.E."/>
            <person name="Bravo A."/>
            <person name="Bringans S."/>
            <person name="Cannon S."/>
            <person name="Edwards D."/>
            <person name="Foley R."/>
            <person name="Gao L.L."/>
            <person name="Harrison M.J."/>
            <person name="Huang W."/>
            <person name="Hurgobin B."/>
            <person name="Li S."/>
            <person name="Liu C.W."/>
            <person name="McGrath A."/>
            <person name="Morahan G."/>
            <person name="Murray J."/>
            <person name="Weller J."/>
            <person name="Jian J."/>
            <person name="Singh K.B."/>
        </authorList>
    </citation>
    <scope>NUCLEOTIDE SEQUENCE [LARGE SCALE GENOMIC DNA]</scope>
    <source>
        <strain evidence="6">cv. Tanjil</strain>
        <tissue evidence="5">Whole plant</tissue>
    </source>
</reference>
<feature type="region of interest" description="Disordered" evidence="2">
    <location>
        <begin position="184"/>
        <end position="296"/>
    </location>
</feature>
<dbReference type="PROSITE" id="PS51673">
    <property type="entry name" value="SUZ"/>
    <property type="match status" value="1"/>
</dbReference>
<dbReference type="CDD" id="cd02642">
    <property type="entry name" value="R3H_encore_like"/>
    <property type="match status" value="1"/>
</dbReference>
<dbReference type="PANTHER" id="PTHR15672:SF8">
    <property type="entry name" value="PROTEIN ENCORE"/>
    <property type="match status" value="1"/>
</dbReference>
<dbReference type="Gramene" id="OIW13195">
    <property type="protein sequence ID" value="OIW13195"/>
    <property type="gene ID" value="TanjilG_17638"/>
</dbReference>
<feature type="domain" description="SUZ" evidence="4">
    <location>
        <begin position="158"/>
        <end position="229"/>
    </location>
</feature>
<evidence type="ECO:0000259" key="3">
    <source>
        <dbReference type="PROSITE" id="PS51061"/>
    </source>
</evidence>
<name>A0A1J7IK96_LUPAN</name>
<feature type="region of interest" description="Disordered" evidence="2">
    <location>
        <begin position="33"/>
        <end position="63"/>
    </location>
</feature>
<evidence type="ECO:0000256" key="1">
    <source>
        <dbReference type="ARBA" id="ARBA00022553"/>
    </source>
</evidence>
<evidence type="ECO:0000313" key="5">
    <source>
        <dbReference type="EMBL" id="OIW13195.1"/>
    </source>
</evidence>
<dbReference type="STRING" id="3871.A0A1J7IK96"/>
<feature type="compositionally biased region" description="Low complexity" evidence="2">
    <location>
        <begin position="195"/>
        <end position="208"/>
    </location>
</feature>
<keyword evidence="6" id="KW-1185">Reference proteome</keyword>
<dbReference type="Pfam" id="PF12752">
    <property type="entry name" value="SUZ"/>
    <property type="match status" value="1"/>
</dbReference>
<dbReference type="Pfam" id="PF01424">
    <property type="entry name" value="R3H"/>
    <property type="match status" value="1"/>
</dbReference>
<keyword evidence="1" id="KW-0597">Phosphoprotein</keyword>
<dbReference type="SMART" id="SM00393">
    <property type="entry name" value="R3H"/>
    <property type="match status" value="1"/>
</dbReference>
<dbReference type="AlphaFoldDB" id="A0A1J7IK96"/>
<dbReference type="PANTHER" id="PTHR15672">
    <property type="entry name" value="CAMP-REGULATED PHOSPHOPROTEIN 21 RELATED R3H DOMAIN CONTAINING PROTEIN"/>
    <property type="match status" value="1"/>
</dbReference>
<dbReference type="EMBL" id="CM007364">
    <property type="protein sequence ID" value="OIW13195.1"/>
    <property type="molecule type" value="Genomic_DNA"/>
</dbReference>
<evidence type="ECO:0000259" key="4">
    <source>
        <dbReference type="PROSITE" id="PS51673"/>
    </source>
</evidence>
<dbReference type="OMA" id="WEMVDLE"/>
<proteinExistence type="predicted"/>
<protein>
    <recommendedName>
        <fullName evidence="7">R3H domain-containing protein</fullName>
    </recommendedName>
</protein>
<dbReference type="Gene3D" id="3.30.1370.50">
    <property type="entry name" value="R3H-like domain"/>
    <property type="match status" value="1"/>
</dbReference>